<comment type="similarity">
    <text evidence="1">Belongs to the AfsR/DnrI/RedD regulatory family.</text>
</comment>
<keyword evidence="8" id="KW-1185">Reference proteome</keyword>
<reference evidence="7 8" key="1">
    <citation type="submission" date="2019-09" db="EMBL/GenBank/DDBJ databases">
        <title>Goodfellowia gen. nov., a new genus of the Pseudonocardineae related to Actinoalloteichus, containing Goodfellowia coeruleoviolacea gen. nov., comb. nov. gen. nov., comb. nov.</title>
        <authorList>
            <person name="Labeda D."/>
        </authorList>
    </citation>
    <scope>NUCLEOTIDE SEQUENCE [LARGE SCALE GENOMIC DNA]</scope>
    <source>
        <strain evidence="7 8">AN110305</strain>
    </source>
</reference>
<evidence type="ECO:0000259" key="5">
    <source>
        <dbReference type="SMART" id="SM00862"/>
    </source>
</evidence>
<dbReference type="Proteomes" id="UP000323454">
    <property type="component" value="Unassembled WGS sequence"/>
</dbReference>
<keyword evidence="2" id="KW-0805">Transcription regulation</keyword>
<dbReference type="SMART" id="SM00862">
    <property type="entry name" value="Trans_reg_C"/>
    <property type="match status" value="1"/>
</dbReference>
<accession>A0A5B2XHY7</accession>
<keyword evidence="4" id="KW-0804">Transcription</keyword>
<dbReference type="InterPro" id="IPR011990">
    <property type="entry name" value="TPR-like_helical_dom_sf"/>
</dbReference>
<dbReference type="OrthoDB" id="5521887at2"/>
<dbReference type="SUPFAM" id="SSF52540">
    <property type="entry name" value="P-loop containing nucleoside triphosphate hydrolases"/>
    <property type="match status" value="1"/>
</dbReference>
<dbReference type="AlphaFoldDB" id="A0A5B2XHY7"/>
<evidence type="ECO:0000313" key="7">
    <source>
        <dbReference type="EMBL" id="KAA2262675.1"/>
    </source>
</evidence>
<name>A0A5B2XHY7_9PSEU</name>
<feature type="domain" description="OmpR/PhoB-type" evidence="5">
    <location>
        <begin position="15"/>
        <end position="87"/>
    </location>
</feature>
<dbReference type="InterPro" id="IPR005158">
    <property type="entry name" value="BTAD"/>
</dbReference>
<dbReference type="InterPro" id="IPR001867">
    <property type="entry name" value="OmpR/PhoB-type_DNA-bd"/>
</dbReference>
<sequence length="556" mass="59739">MAYRLLGSVEVCSGGRMLPLRGVRRQALLAVLLLWHGRAVPVERIVDAVWDQRVPGSARTQVHGMVSELRRLLPDGVIQTCPSGYLARVAPGELDLAVFEERARRGRQALAQDQPMQAAELLGSALSLWRGPVLAGLSTPLLTAEAARLAEHRLSVVEDWVTAEFTLGRHRALVAELAALVAEHPLRELLREQLMLALWHTGRAAEALAVYRDGRRLLREELGMEPGAPLRRLEQAILADDPTLRAATPGPVCQLPADPADFTGRARELAWLTEALTPHGTGATVVALSGPPLTGKSALAVHAAHLLRTRFPDGQLYADLSTDQDVLPRFLRALGVPVEGTSESERRELFRMCLADRRVLIVLDNATSAAQIRPLLPGVATSATLVTGRARLTGLPGVRLLDLDVLSLRDAHALLAVADPVAATEIITACARIPLAIRIAGARLAAHPHWTAAVLAERLRDPDHRLAELVHGDLDLSATFAATTPLTQEGGRALRRVGGLPDRPITAADAAVPGRVLEELSDARLLLATRTGYHCAPLVRLYARLLGVPSAGEAPS</sequence>
<dbReference type="InterPro" id="IPR016032">
    <property type="entry name" value="Sig_transdc_resp-reg_C-effctor"/>
</dbReference>
<protein>
    <recommendedName>
        <fullName evidence="9">DNA-binding transcriptional activator of the SARP family</fullName>
    </recommendedName>
</protein>
<evidence type="ECO:0008006" key="9">
    <source>
        <dbReference type="Google" id="ProtNLM"/>
    </source>
</evidence>
<dbReference type="InterPro" id="IPR036388">
    <property type="entry name" value="WH-like_DNA-bd_sf"/>
</dbReference>
<dbReference type="CDD" id="cd15831">
    <property type="entry name" value="BTAD"/>
    <property type="match status" value="1"/>
</dbReference>
<dbReference type="Pfam" id="PF03704">
    <property type="entry name" value="BTAD"/>
    <property type="match status" value="1"/>
</dbReference>
<dbReference type="PANTHER" id="PTHR35807:SF1">
    <property type="entry name" value="TRANSCRIPTIONAL REGULATOR REDD"/>
    <property type="match status" value="1"/>
</dbReference>
<keyword evidence="3" id="KW-0238">DNA-binding</keyword>
<feature type="domain" description="Bacterial transcriptional activator" evidence="6">
    <location>
        <begin position="94"/>
        <end position="238"/>
    </location>
</feature>
<dbReference type="InterPro" id="IPR051677">
    <property type="entry name" value="AfsR-DnrI-RedD_regulator"/>
</dbReference>
<dbReference type="RefSeq" id="WP_149849654.1">
    <property type="nucleotide sequence ID" value="NZ_VUOB01000021.1"/>
</dbReference>
<dbReference type="PRINTS" id="PR00364">
    <property type="entry name" value="DISEASERSIST"/>
</dbReference>
<dbReference type="SUPFAM" id="SSF46894">
    <property type="entry name" value="C-terminal effector domain of the bipartite response regulators"/>
    <property type="match status" value="1"/>
</dbReference>
<dbReference type="GO" id="GO:0006355">
    <property type="term" value="P:regulation of DNA-templated transcription"/>
    <property type="evidence" value="ECO:0007669"/>
    <property type="project" value="InterPro"/>
</dbReference>
<evidence type="ECO:0000256" key="3">
    <source>
        <dbReference type="ARBA" id="ARBA00023125"/>
    </source>
</evidence>
<gene>
    <name evidence="7" type="ORF">F0L68_12325</name>
</gene>
<dbReference type="GO" id="GO:0000160">
    <property type="term" value="P:phosphorelay signal transduction system"/>
    <property type="evidence" value="ECO:0007669"/>
    <property type="project" value="InterPro"/>
</dbReference>
<organism evidence="7 8">
    <name type="scientific">Solihabitans fulvus</name>
    <dbReference type="NCBI Taxonomy" id="1892852"/>
    <lineage>
        <taxon>Bacteria</taxon>
        <taxon>Bacillati</taxon>
        <taxon>Actinomycetota</taxon>
        <taxon>Actinomycetes</taxon>
        <taxon>Pseudonocardiales</taxon>
        <taxon>Pseudonocardiaceae</taxon>
        <taxon>Solihabitans</taxon>
    </lineage>
</organism>
<dbReference type="Gene3D" id="1.25.40.10">
    <property type="entry name" value="Tetratricopeptide repeat domain"/>
    <property type="match status" value="1"/>
</dbReference>
<evidence type="ECO:0000256" key="4">
    <source>
        <dbReference type="ARBA" id="ARBA00023163"/>
    </source>
</evidence>
<evidence type="ECO:0000256" key="2">
    <source>
        <dbReference type="ARBA" id="ARBA00023015"/>
    </source>
</evidence>
<evidence type="ECO:0000259" key="6">
    <source>
        <dbReference type="SMART" id="SM01043"/>
    </source>
</evidence>
<dbReference type="EMBL" id="VUOB01000021">
    <property type="protein sequence ID" value="KAA2262675.1"/>
    <property type="molecule type" value="Genomic_DNA"/>
</dbReference>
<comment type="caution">
    <text evidence="7">The sequence shown here is derived from an EMBL/GenBank/DDBJ whole genome shotgun (WGS) entry which is preliminary data.</text>
</comment>
<dbReference type="GO" id="GO:0003677">
    <property type="term" value="F:DNA binding"/>
    <property type="evidence" value="ECO:0007669"/>
    <property type="project" value="UniProtKB-KW"/>
</dbReference>
<evidence type="ECO:0000313" key="8">
    <source>
        <dbReference type="Proteomes" id="UP000323454"/>
    </source>
</evidence>
<proteinExistence type="inferred from homology"/>
<dbReference type="SMART" id="SM01043">
    <property type="entry name" value="BTAD"/>
    <property type="match status" value="1"/>
</dbReference>
<reference evidence="7 8" key="2">
    <citation type="submission" date="2019-09" db="EMBL/GenBank/DDBJ databases">
        <authorList>
            <person name="Jin C."/>
        </authorList>
    </citation>
    <scope>NUCLEOTIDE SEQUENCE [LARGE SCALE GENOMIC DNA]</scope>
    <source>
        <strain evidence="7 8">AN110305</strain>
    </source>
</reference>
<evidence type="ECO:0000256" key="1">
    <source>
        <dbReference type="ARBA" id="ARBA00005820"/>
    </source>
</evidence>
<dbReference type="Gene3D" id="3.40.50.300">
    <property type="entry name" value="P-loop containing nucleotide triphosphate hydrolases"/>
    <property type="match status" value="1"/>
</dbReference>
<dbReference type="PANTHER" id="PTHR35807">
    <property type="entry name" value="TRANSCRIPTIONAL REGULATOR REDD-RELATED"/>
    <property type="match status" value="1"/>
</dbReference>
<dbReference type="Gene3D" id="1.10.10.10">
    <property type="entry name" value="Winged helix-like DNA-binding domain superfamily/Winged helix DNA-binding domain"/>
    <property type="match status" value="1"/>
</dbReference>
<dbReference type="SUPFAM" id="SSF48452">
    <property type="entry name" value="TPR-like"/>
    <property type="match status" value="1"/>
</dbReference>
<dbReference type="InterPro" id="IPR027417">
    <property type="entry name" value="P-loop_NTPase"/>
</dbReference>